<dbReference type="PANTHER" id="PTHR48475:SF2">
    <property type="entry name" value="RIBONUCLEASE H"/>
    <property type="match status" value="1"/>
</dbReference>
<dbReference type="PANTHER" id="PTHR48475">
    <property type="entry name" value="RIBONUCLEASE H"/>
    <property type="match status" value="1"/>
</dbReference>
<reference evidence="1" key="1">
    <citation type="submission" date="2020-06" db="EMBL/GenBank/DDBJ databases">
        <authorList>
            <person name="Li T."/>
            <person name="Hu X."/>
            <person name="Zhang T."/>
            <person name="Song X."/>
            <person name="Zhang H."/>
            <person name="Dai N."/>
            <person name="Sheng W."/>
            <person name="Hou X."/>
            <person name="Wei L."/>
        </authorList>
    </citation>
    <scope>NUCLEOTIDE SEQUENCE</scope>
    <source>
        <strain evidence="1">G02</strain>
        <tissue evidence="1">Leaf</tissue>
    </source>
</reference>
<proteinExistence type="predicted"/>
<dbReference type="EMBL" id="JACGWJ010000019">
    <property type="protein sequence ID" value="KAL0345519.1"/>
    <property type="molecule type" value="Genomic_DNA"/>
</dbReference>
<accession>A0AAW2NSG8</accession>
<name>A0AAW2NSG8_SESRA</name>
<organism evidence="1">
    <name type="scientific">Sesamum radiatum</name>
    <name type="common">Black benniseed</name>
    <dbReference type="NCBI Taxonomy" id="300843"/>
    <lineage>
        <taxon>Eukaryota</taxon>
        <taxon>Viridiplantae</taxon>
        <taxon>Streptophyta</taxon>
        <taxon>Embryophyta</taxon>
        <taxon>Tracheophyta</taxon>
        <taxon>Spermatophyta</taxon>
        <taxon>Magnoliopsida</taxon>
        <taxon>eudicotyledons</taxon>
        <taxon>Gunneridae</taxon>
        <taxon>Pentapetalae</taxon>
        <taxon>asterids</taxon>
        <taxon>lamiids</taxon>
        <taxon>Lamiales</taxon>
        <taxon>Pedaliaceae</taxon>
        <taxon>Sesamum</taxon>
    </lineage>
</organism>
<gene>
    <name evidence="1" type="ORF">Sradi_4383200</name>
</gene>
<reference evidence="1" key="2">
    <citation type="journal article" date="2024" name="Plant">
        <title>Genomic evolution and insights into agronomic trait innovations of Sesamum species.</title>
        <authorList>
            <person name="Miao H."/>
            <person name="Wang L."/>
            <person name="Qu L."/>
            <person name="Liu H."/>
            <person name="Sun Y."/>
            <person name="Le M."/>
            <person name="Wang Q."/>
            <person name="Wei S."/>
            <person name="Zheng Y."/>
            <person name="Lin W."/>
            <person name="Duan Y."/>
            <person name="Cao H."/>
            <person name="Xiong S."/>
            <person name="Wang X."/>
            <person name="Wei L."/>
            <person name="Li C."/>
            <person name="Ma Q."/>
            <person name="Ju M."/>
            <person name="Zhao R."/>
            <person name="Li G."/>
            <person name="Mu C."/>
            <person name="Tian Q."/>
            <person name="Mei H."/>
            <person name="Zhang T."/>
            <person name="Gao T."/>
            <person name="Zhang H."/>
        </authorList>
    </citation>
    <scope>NUCLEOTIDE SEQUENCE</scope>
    <source>
        <strain evidence="1">G02</strain>
    </source>
</reference>
<evidence type="ECO:0000313" key="1">
    <source>
        <dbReference type="EMBL" id="KAL0345519.1"/>
    </source>
</evidence>
<dbReference type="AlphaFoldDB" id="A0AAW2NSG8"/>
<comment type="caution">
    <text evidence="1">The sequence shown here is derived from an EMBL/GenBank/DDBJ whole genome shotgun (WGS) entry which is preliminary data.</text>
</comment>
<protein>
    <submittedName>
        <fullName evidence="1">Uncharacterized protein</fullName>
    </submittedName>
</protein>
<sequence>MIPSEIGEETWRIRSYDDSGNSESRRIDLDLLDEKREAAERRIHVYKSKMARAYDDKVRPQKFKKGDLVLRKKEGLGPIGKLDAKWDGPYVIAEVLGPGTYRLKRGDGQSLPRTWNVKNLKKYYV</sequence>